<dbReference type="InterPro" id="IPR032675">
    <property type="entry name" value="LRR_dom_sf"/>
</dbReference>
<dbReference type="AlphaFoldDB" id="A0A1Y5IHD9"/>
<dbReference type="Pfam" id="PF14580">
    <property type="entry name" value="LRR_9"/>
    <property type="match status" value="1"/>
</dbReference>
<dbReference type="GO" id="GO:0005634">
    <property type="term" value="C:nucleus"/>
    <property type="evidence" value="ECO:0007669"/>
    <property type="project" value="UniProtKB-SubCell"/>
</dbReference>
<evidence type="ECO:0000256" key="7">
    <source>
        <dbReference type="SAM" id="MobiDB-lite"/>
    </source>
</evidence>
<evidence type="ECO:0000256" key="2">
    <source>
        <dbReference type="ARBA" id="ARBA00004430"/>
    </source>
</evidence>
<comment type="similarity">
    <text evidence="6">Belongs to the U2 small nuclear ribonucleoprotein A family.</text>
</comment>
<feature type="region of interest" description="Disordered" evidence="7">
    <location>
        <begin position="184"/>
        <end position="219"/>
    </location>
</feature>
<dbReference type="PANTHER" id="PTHR10552">
    <property type="entry name" value="U2 SMALL NUCLEAR RIBONUCLEOPROTEIN A"/>
    <property type="match status" value="1"/>
</dbReference>
<dbReference type="EMBL" id="KZ155772">
    <property type="protein sequence ID" value="OUS48989.1"/>
    <property type="molecule type" value="Genomic_DNA"/>
</dbReference>
<evidence type="ECO:0000256" key="5">
    <source>
        <dbReference type="ARBA" id="ARBA00023242"/>
    </source>
</evidence>
<keyword evidence="4" id="KW-0677">Repeat</keyword>
<dbReference type="SUPFAM" id="SSF52058">
    <property type="entry name" value="L domain-like"/>
    <property type="match status" value="1"/>
</dbReference>
<evidence type="ECO:0000256" key="4">
    <source>
        <dbReference type="ARBA" id="ARBA00022737"/>
    </source>
</evidence>
<keyword evidence="5" id="KW-0539">Nucleus</keyword>
<dbReference type="InterPro" id="IPR044640">
    <property type="entry name" value="RU2A"/>
</dbReference>
<dbReference type="GO" id="GO:0000398">
    <property type="term" value="P:mRNA splicing, via spliceosome"/>
    <property type="evidence" value="ECO:0007669"/>
    <property type="project" value="InterPro"/>
</dbReference>
<dbReference type="eggNOG" id="KOG1644">
    <property type="taxonomic scope" value="Eukaryota"/>
</dbReference>
<comment type="subcellular location">
    <subcellularLocation>
        <location evidence="2">Cytoplasm</location>
        <location evidence="2">Cytoskeleton</location>
        <location evidence="2">Cilium axoneme</location>
    </subcellularLocation>
    <subcellularLocation>
        <location evidence="1">Nucleus</location>
    </subcellularLocation>
</comment>
<dbReference type="Proteomes" id="UP000195557">
    <property type="component" value="Unassembled WGS sequence"/>
</dbReference>
<evidence type="ECO:0000256" key="3">
    <source>
        <dbReference type="ARBA" id="ARBA00022614"/>
    </source>
</evidence>
<gene>
    <name evidence="8" type="ORF">BE221DRAFT_189371</name>
</gene>
<dbReference type="PROSITE" id="PS51450">
    <property type="entry name" value="LRR"/>
    <property type="match status" value="1"/>
</dbReference>
<dbReference type="GO" id="GO:0005930">
    <property type="term" value="C:axoneme"/>
    <property type="evidence" value="ECO:0007669"/>
    <property type="project" value="UniProtKB-SubCell"/>
</dbReference>
<dbReference type="InterPro" id="IPR001611">
    <property type="entry name" value="Leu-rich_rpt"/>
</dbReference>
<reference evidence="8" key="1">
    <citation type="submission" date="2017-04" db="EMBL/GenBank/DDBJ databases">
        <title>Population genomics of picophytoplankton unveils novel chromosome hypervariability.</title>
        <authorList>
            <consortium name="DOE Joint Genome Institute"/>
            <person name="Blanc-Mathieu R."/>
            <person name="Krasovec M."/>
            <person name="Hebrard M."/>
            <person name="Yau S."/>
            <person name="Desgranges E."/>
            <person name="Martin J."/>
            <person name="Schackwitz W."/>
            <person name="Kuo A."/>
            <person name="Salin G."/>
            <person name="Donnadieu C."/>
            <person name="Desdevises Y."/>
            <person name="Sanchez-Ferandin S."/>
            <person name="Moreau H."/>
            <person name="Rivals E."/>
            <person name="Grigoriev I.V."/>
            <person name="Grimsley N."/>
            <person name="Eyre-Walker A."/>
            <person name="Piganeau G."/>
        </authorList>
    </citation>
    <scope>NUCLEOTIDE SEQUENCE [LARGE SCALE GENOMIC DNA]</scope>
    <source>
        <strain evidence="8">RCC 1115</strain>
    </source>
</reference>
<dbReference type="GO" id="GO:0030620">
    <property type="term" value="F:U2 snRNA binding"/>
    <property type="evidence" value="ECO:0007669"/>
    <property type="project" value="InterPro"/>
</dbReference>
<keyword evidence="3" id="KW-0433">Leucine-rich repeat</keyword>
<feature type="compositionally biased region" description="Basic and acidic residues" evidence="7">
    <location>
        <begin position="197"/>
        <end position="209"/>
    </location>
</feature>
<protein>
    <submittedName>
        <fullName evidence="8">Putative U2 snRNP protein A</fullName>
    </submittedName>
</protein>
<dbReference type="Gene3D" id="3.80.10.10">
    <property type="entry name" value="Ribonuclease Inhibitor"/>
    <property type="match status" value="1"/>
</dbReference>
<accession>A0A1Y5IHD9</accession>
<evidence type="ECO:0000313" key="8">
    <source>
        <dbReference type="EMBL" id="OUS48989.1"/>
    </source>
</evidence>
<feature type="compositionally biased region" description="Low complexity" evidence="7">
    <location>
        <begin position="210"/>
        <end position="219"/>
    </location>
</feature>
<dbReference type="PANTHER" id="PTHR10552:SF6">
    <property type="entry name" value="U2 SMALL NUCLEAR RIBONUCLEOPROTEIN A"/>
    <property type="match status" value="1"/>
</dbReference>
<name>A0A1Y5IHD9_OSTTA</name>
<proteinExistence type="inferred from homology"/>
<organism evidence="8">
    <name type="scientific">Ostreococcus tauri</name>
    <name type="common">Marine green alga</name>
    <dbReference type="NCBI Taxonomy" id="70448"/>
    <lineage>
        <taxon>Eukaryota</taxon>
        <taxon>Viridiplantae</taxon>
        <taxon>Chlorophyta</taxon>
        <taxon>Mamiellophyceae</taxon>
        <taxon>Mamiellales</taxon>
        <taxon>Bathycoccaceae</taxon>
        <taxon>Ostreococcus</taxon>
    </lineage>
</organism>
<evidence type="ECO:0000256" key="1">
    <source>
        <dbReference type="ARBA" id="ARBA00004123"/>
    </source>
</evidence>
<sequence>MDDAWTTTTNARGVGGRALAETIANARRGYNPCGEYELDVRGMKIAAIENLSVARDQYDCYDMTGNEIVRVENFPPMKRMQTLMLGDNRIARVRGEELGRAAPRLRNLTLVNNSLRNLGDLDELGAIKKLTHLSLSGNPVCAKENYRLYVIYKCKALKTLDFCKVKAAERELAEKMFGKDDGAAARAKTFTPGDGLDDAKEKEPEEEAKPSGPSPEQLLALKAKIAQAETLEEIARLENALKTGVVPADFAI</sequence>
<evidence type="ECO:0000256" key="6">
    <source>
        <dbReference type="ARBA" id="ARBA00024196"/>
    </source>
</evidence>